<organism evidence="7 8">
    <name type="scientific">Methanobrevibacter woesei</name>
    <dbReference type="NCBI Taxonomy" id="190976"/>
    <lineage>
        <taxon>Archaea</taxon>
        <taxon>Methanobacteriati</taxon>
        <taxon>Methanobacteriota</taxon>
        <taxon>Methanomada group</taxon>
        <taxon>Methanobacteria</taxon>
        <taxon>Methanobacteriales</taxon>
        <taxon>Methanobacteriaceae</taxon>
        <taxon>Methanobrevibacter</taxon>
    </lineage>
</organism>
<dbReference type="Pfam" id="PF13086">
    <property type="entry name" value="AAA_11"/>
    <property type="match status" value="1"/>
</dbReference>
<evidence type="ECO:0000313" key="8">
    <source>
        <dbReference type="Proteomes" id="UP000245577"/>
    </source>
</evidence>
<dbReference type="GO" id="GO:0003677">
    <property type="term" value="F:DNA binding"/>
    <property type="evidence" value="ECO:0007669"/>
    <property type="project" value="InterPro"/>
</dbReference>
<dbReference type="SMART" id="SM00487">
    <property type="entry name" value="DEXDc"/>
    <property type="match status" value="1"/>
</dbReference>
<reference evidence="7 8" key="1">
    <citation type="submission" date="2017-03" db="EMBL/GenBank/DDBJ databases">
        <title>Genome sequence of Methanobrevibacter wosei.</title>
        <authorList>
            <person name="Poehlein A."/>
            <person name="Seedorf H."/>
            <person name="Daniel R."/>
        </authorList>
    </citation>
    <scope>NUCLEOTIDE SEQUENCE [LARGE SCALE GENOMIC DNA]</scope>
    <source>
        <strain evidence="7 8">DSM 11979</strain>
    </source>
</reference>
<dbReference type="InterPro" id="IPR041679">
    <property type="entry name" value="DNA2/NAM7-like_C"/>
</dbReference>
<evidence type="ECO:0000256" key="1">
    <source>
        <dbReference type="ARBA" id="ARBA00007913"/>
    </source>
</evidence>
<dbReference type="InterPro" id="IPR004483">
    <property type="entry name" value="SMUBP-2/Hcs1-like"/>
</dbReference>
<keyword evidence="5" id="KW-0067">ATP-binding</keyword>
<keyword evidence="2" id="KW-0547">Nucleotide-binding</keyword>
<dbReference type="GO" id="GO:0005694">
    <property type="term" value="C:chromosome"/>
    <property type="evidence" value="ECO:0007669"/>
    <property type="project" value="UniProtKB-ARBA"/>
</dbReference>
<dbReference type="InterPro" id="IPR047187">
    <property type="entry name" value="SF1_C_Upf1"/>
</dbReference>
<evidence type="ECO:0000256" key="2">
    <source>
        <dbReference type="ARBA" id="ARBA00022741"/>
    </source>
</evidence>
<evidence type="ECO:0000313" key="7">
    <source>
        <dbReference type="EMBL" id="PWB85747.1"/>
    </source>
</evidence>
<dbReference type="PANTHER" id="PTHR43788">
    <property type="entry name" value="DNA2/NAM7 HELICASE FAMILY MEMBER"/>
    <property type="match status" value="1"/>
</dbReference>
<dbReference type="Proteomes" id="UP000245577">
    <property type="component" value="Unassembled WGS sequence"/>
</dbReference>
<evidence type="ECO:0000256" key="3">
    <source>
        <dbReference type="ARBA" id="ARBA00022801"/>
    </source>
</evidence>
<dbReference type="CDD" id="cd18808">
    <property type="entry name" value="SF1_C_Upf1"/>
    <property type="match status" value="1"/>
</dbReference>
<dbReference type="Gene3D" id="3.40.50.300">
    <property type="entry name" value="P-loop containing nucleotide triphosphate hydrolases"/>
    <property type="match status" value="2"/>
</dbReference>
<dbReference type="InterPro" id="IPR027417">
    <property type="entry name" value="P-loop_NTPase"/>
</dbReference>
<evidence type="ECO:0000256" key="4">
    <source>
        <dbReference type="ARBA" id="ARBA00022806"/>
    </source>
</evidence>
<protein>
    <submittedName>
        <fullName evidence="7">Viral (Superfamily 1) RNA helicase</fullName>
    </submittedName>
</protein>
<evidence type="ECO:0000256" key="5">
    <source>
        <dbReference type="ARBA" id="ARBA00022840"/>
    </source>
</evidence>
<evidence type="ECO:0000259" key="6">
    <source>
        <dbReference type="SMART" id="SM00487"/>
    </source>
</evidence>
<dbReference type="FunFam" id="2.40.30.270:FF:000007">
    <property type="entry name" value="DNA helicase, putative"/>
    <property type="match status" value="1"/>
</dbReference>
<dbReference type="GO" id="GO:0005524">
    <property type="term" value="F:ATP binding"/>
    <property type="evidence" value="ECO:0007669"/>
    <property type="project" value="UniProtKB-KW"/>
</dbReference>
<dbReference type="GO" id="GO:0043139">
    <property type="term" value="F:5'-3' DNA helicase activity"/>
    <property type="evidence" value="ECO:0007669"/>
    <property type="project" value="TreeGrafter"/>
</dbReference>
<dbReference type="NCBIfam" id="TIGR00376">
    <property type="entry name" value="IGHMBP2 family helicase"/>
    <property type="match status" value="1"/>
</dbReference>
<proteinExistence type="inferred from homology"/>
<comment type="similarity">
    <text evidence="1">Belongs to the DNA2/NAM7 helicase family.</text>
</comment>
<accession>A0A2U1S6J6</accession>
<dbReference type="InterPro" id="IPR014001">
    <property type="entry name" value="Helicase_ATP-bd"/>
</dbReference>
<comment type="caution">
    <text evidence="7">The sequence shown here is derived from an EMBL/GenBank/DDBJ whole genome shotgun (WGS) entry which is preliminary data.</text>
</comment>
<dbReference type="PANTHER" id="PTHR43788:SF8">
    <property type="entry name" value="DNA-BINDING PROTEIN SMUBP-2"/>
    <property type="match status" value="1"/>
</dbReference>
<dbReference type="InterPro" id="IPR041677">
    <property type="entry name" value="DNA2/NAM7_AAA_11"/>
</dbReference>
<sequence length="649" mass="74521">MVKLKQNIRNFIKLINYERKAEIAVMQNEIKKLSGHEREDKGRAINNLKGKHIGKELGFQIVKYGRKKEINTEINVGDIVLISAGNPLKSDLTGTVTEKGSRFIKVAFESVPKWALKKHVRLDLYVNDITFRRMEDNLNSLTLYGENALNLLLSKINSNPIEDYNEKVDFNDKGLNKSQKIAIEKSLKSKDFYLIHGPFGTGKTRTLIELIYQEYLRGNKILATSESNTSADNILERLSKFDIEITRLGHPQRVLKDNIKYTLAYKFENHPLNQKIESIHKKISKICEERDKHTKPSPQYRRGYNDSEIYRLGVQRRGGRGVSSEKMNSMAKWLEQNSKVNKLYLEIDRYENSIIKDIIKNSDVIISTNSSAALEEISNIRFDVAIIDEATQATIPSVLIPINKSKKFILAGDHKQLPPTIISEKASELSETLFEKLIEKYEEKSSLLKVQYRMNDKLIKFPNEEFYNGELTSDNSVKNISLSDILNLEDVKNLNKKEKKLLSSKHPLIFIDTSEMKNNFEKHLKDSKSIVNKLESKIVLKISEFYESLGINYKDMGIITPYLDQANLISNKTDVEVKTVDGFQGREKEIIIISTVRSNKKGKIGFLKDLRRLNVSLTRAKRKLIIVGNKKTLSHNKHYAKLINESVEI</sequence>
<dbReference type="FunFam" id="3.40.50.300:FF:000326">
    <property type="entry name" value="P-loop containing nucleoside triphosphate hydrolase"/>
    <property type="match status" value="1"/>
</dbReference>
<dbReference type="EMBL" id="MZGU01000004">
    <property type="protein sequence ID" value="PWB85747.1"/>
    <property type="molecule type" value="Genomic_DNA"/>
</dbReference>
<keyword evidence="4 7" id="KW-0347">Helicase</keyword>
<name>A0A2U1S6J6_9EURY</name>
<dbReference type="Pfam" id="PF13087">
    <property type="entry name" value="AAA_12"/>
    <property type="match status" value="1"/>
</dbReference>
<dbReference type="GO" id="GO:0016787">
    <property type="term" value="F:hydrolase activity"/>
    <property type="evidence" value="ECO:0007669"/>
    <property type="project" value="UniProtKB-KW"/>
</dbReference>
<gene>
    <name evidence="7" type="ORF">MBBWO_05930</name>
</gene>
<keyword evidence="3" id="KW-0378">Hydrolase</keyword>
<dbReference type="InterPro" id="IPR050534">
    <property type="entry name" value="Coronavir_polyprotein_1ab"/>
</dbReference>
<dbReference type="AlphaFoldDB" id="A0A2U1S6J6"/>
<dbReference type="SUPFAM" id="SSF52540">
    <property type="entry name" value="P-loop containing nucleoside triphosphate hydrolases"/>
    <property type="match status" value="1"/>
</dbReference>
<feature type="domain" description="Helicase ATP-binding" evidence="6">
    <location>
        <begin position="171"/>
        <end position="453"/>
    </location>
</feature>
<dbReference type="Gene3D" id="2.40.30.270">
    <property type="match status" value="1"/>
</dbReference>
<keyword evidence="8" id="KW-1185">Reference proteome</keyword>